<dbReference type="OrthoDB" id="3373764at2"/>
<accession>A0A261RFN9</accession>
<dbReference type="PANTHER" id="PTHR20842">
    <property type="entry name" value="PROTEASE S51 ALPHA-ASPARTYL DIPEPTIDASE"/>
    <property type="match status" value="1"/>
</dbReference>
<keyword evidence="4" id="KW-0720">Serine protease</keyword>
<evidence type="ECO:0000256" key="4">
    <source>
        <dbReference type="ARBA" id="ARBA00022825"/>
    </source>
</evidence>
<keyword evidence="6" id="KW-1185">Reference proteome</keyword>
<dbReference type="PANTHER" id="PTHR20842:SF0">
    <property type="entry name" value="ALPHA-ASPARTYL DIPEPTIDASE"/>
    <property type="match status" value="1"/>
</dbReference>
<gene>
    <name evidence="5" type="ORF">CAL26_10550</name>
</gene>
<organism evidence="5 6">
    <name type="scientific">Bordetella genomosp. 9</name>
    <dbReference type="NCBI Taxonomy" id="1416803"/>
    <lineage>
        <taxon>Bacteria</taxon>
        <taxon>Pseudomonadati</taxon>
        <taxon>Pseudomonadota</taxon>
        <taxon>Betaproteobacteria</taxon>
        <taxon>Burkholderiales</taxon>
        <taxon>Alcaligenaceae</taxon>
        <taxon>Bordetella</taxon>
    </lineage>
</organism>
<proteinExistence type="inferred from homology"/>
<reference evidence="5" key="1">
    <citation type="submission" date="2017-05" db="EMBL/GenBank/DDBJ databases">
        <title>Complete and WGS of Bordetella genogroups.</title>
        <authorList>
            <person name="Spilker T."/>
            <person name="Lipuma J."/>
        </authorList>
    </citation>
    <scope>NUCLEOTIDE SEQUENCE</scope>
    <source>
        <strain evidence="5">AU21707</strain>
    </source>
</reference>
<keyword evidence="3" id="KW-0378">Hydrolase</keyword>
<evidence type="ECO:0000256" key="1">
    <source>
        <dbReference type="ARBA" id="ARBA00006534"/>
    </source>
</evidence>
<evidence type="ECO:0000313" key="6">
    <source>
        <dbReference type="Proteomes" id="UP000216857"/>
    </source>
</evidence>
<dbReference type="InterPro" id="IPR005320">
    <property type="entry name" value="Peptidase_S51"/>
</dbReference>
<evidence type="ECO:0000313" key="5">
    <source>
        <dbReference type="EMBL" id="OZI23846.1"/>
    </source>
</evidence>
<dbReference type="Gene3D" id="3.40.50.880">
    <property type="match status" value="1"/>
</dbReference>
<dbReference type="InterPro" id="IPR029062">
    <property type="entry name" value="Class_I_gatase-like"/>
</dbReference>
<dbReference type="SUPFAM" id="SSF52317">
    <property type="entry name" value="Class I glutamine amidotransferase-like"/>
    <property type="match status" value="1"/>
</dbReference>
<evidence type="ECO:0000256" key="3">
    <source>
        <dbReference type="ARBA" id="ARBA00022801"/>
    </source>
</evidence>
<dbReference type="Proteomes" id="UP000216857">
    <property type="component" value="Unassembled WGS sequence"/>
</dbReference>
<sequence length="216" mass="23671">MRMYLSSFDLGACPERLVSLVGEGRRAAIVVNALDHRPEARASWLESQSRKLAALGFHVTELDLRQYFDAPQELNAELAKLDLVWVNGGNAFLLRRAMKQSGFDVRIVELLKRDAIVYAGFSAAVVITSTNLRALDQVSNPREIADGYVPAVVWEGLGLLPYSIVVHFESDHPESAAVNAEVEFYERHGVPYRTLRDGEALVIDGEGCGIAGGTDG</sequence>
<comment type="caution">
    <text evidence="5">The sequence shown here is derived from an EMBL/GenBank/DDBJ whole genome shotgun (WGS) entry which is preliminary data.</text>
</comment>
<dbReference type="EMBL" id="NEVJ01000002">
    <property type="protein sequence ID" value="OZI23846.1"/>
    <property type="molecule type" value="Genomic_DNA"/>
</dbReference>
<dbReference type="GO" id="GO:0008236">
    <property type="term" value="F:serine-type peptidase activity"/>
    <property type="evidence" value="ECO:0007669"/>
    <property type="project" value="UniProtKB-KW"/>
</dbReference>
<protein>
    <submittedName>
        <fullName evidence="5">Serine peptidase</fullName>
    </submittedName>
</protein>
<comment type="similarity">
    <text evidence="1">Belongs to the peptidase S51 family.</text>
</comment>
<name>A0A261RFN9_9BORD</name>
<evidence type="ECO:0000256" key="2">
    <source>
        <dbReference type="ARBA" id="ARBA00022670"/>
    </source>
</evidence>
<keyword evidence="2" id="KW-0645">Protease</keyword>
<dbReference type="GO" id="GO:0006508">
    <property type="term" value="P:proteolysis"/>
    <property type="evidence" value="ECO:0007669"/>
    <property type="project" value="UniProtKB-KW"/>
</dbReference>
<dbReference type="Pfam" id="PF03575">
    <property type="entry name" value="Peptidase_S51"/>
    <property type="match status" value="1"/>
</dbReference>
<dbReference type="RefSeq" id="WP_094846806.1">
    <property type="nucleotide sequence ID" value="NZ_NEVJ01000002.1"/>
</dbReference>
<dbReference type="AlphaFoldDB" id="A0A261RFN9"/>